<sequence length="131" mass="14386">MVEVKGVCELLEGLIPYSQRHFSRVDRLVRSSTFLLDYVLVRMSVLDPDINATSSKSEAILPSDNRLVSSNNGQIDHKSTNENGSDDKMSLPEMEEKASSKKRKSSKSKKSGEKKAKLASQKEVSAISVGA</sequence>
<dbReference type="GO" id="GO:0032040">
    <property type="term" value="C:small-subunit processome"/>
    <property type="evidence" value="ECO:0007669"/>
    <property type="project" value="InterPro"/>
</dbReference>
<dbReference type="InterPro" id="IPR013934">
    <property type="entry name" value="Utp13_C"/>
</dbReference>
<feature type="region of interest" description="Disordered" evidence="1">
    <location>
        <begin position="61"/>
        <end position="131"/>
    </location>
</feature>
<dbReference type="Pfam" id="PF08625">
    <property type="entry name" value="Utp13"/>
    <property type="match status" value="1"/>
</dbReference>
<keyword evidence="4" id="KW-1185">Reference proteome</keyword>
<proteinExistence type="predicted"/>
<dbReference type="Gramene" id="ONK81979">
    <property type="protein sequence ID" value="ONK81979"/>
    <property type="gene ID" value="A4U43_C01F34870"/>
</dbReference>
<gene>
    <name evidence="3" type="ORF">A4U43_C01F34870</name>
</gene>
<feature type="domain" description="U3 small nucleolar RNA-associated protein 13 C-terminal" evidence="2">
    <location>
        <begin position="2"/>
        <end position="43"/>
    </location>
</feature>
<dbReference type="Proteomes" id="UP000243459">
    <property type="component" value="Chromosome 1"/>
</dbReference>
<feature type="compositionally biased region" description="Basic residues" evidence="1">
    <location>
        <begin position="100"/>
        <end position="109"/>
    </location>
</feature>
<evidence type="ECO:0000256" key="1">
    <source>
        <dbReference type="SAM" id="MobiDB-lite"/>
    </source>
</evidence>
<reference evidence="4" key="1">
    <citation type="journal article" date="2017" name="Nat. Commun.">
        <title>The asparagus genome sheds light on the origin and evolution of a young Y chromosome.</title>
        <authorList>
            <person name="Harkess A."/>
            <person name="Zhou J."/>
            <person name="Xu C."/>
            <person name="Bowers J.E."/>
            <person name="Van der Hulst R."/>
            <person name="Ayyampalayam S."/>
            <person name="Mercati F."/>
            <person name="Riccardi P."/>
            <person name="McKain M.R."/>
            <person name="Kakrana A."/>
            <person name="Tang H."/>
            <person name="Ray J."/>
            <person name="Groenendijk J."/>
            <person name="Arikit S."/>
            <person name="Mathioni S.M."/>
            <person name="Nakano M."/>
            <person name="Shan H."/>
            <person name="Telgmann-Rauber A."/>
            <person name="Kanno A."/>
            <person name="Yue Z."/>
            <person name="Chen H."/>
            <person name="Li W."/>
            <person name="Chen Y."/>
            <person name="Xu X."/>
            <person name="Zhang Y."/>
            <person name="Luo S."/>
            <person name="Chen H."/>
            <person name="Gao J."/>
            <person name="Mao Z."/>
            <person name="Pires J.C."/>
            <person name="Luo M."/>
            <person name="Kudrna D."/>
            <person name="Wing R.A."/>
            <person name="Meyers B.C."/>
            <person name="Yi K."/>
            <person name="Kong H."/>
            <person name="Lavrijsen P."/>
            <person name="Sunseri F."/>
            <person name="Falavigna A."/>
            <person name="Ye Y."/>
            <person name="Leebens-Mack J.H."/>
            <person name="Chen G."/>
        </authorList>
    </citation>
    <scope>NUCLEOTIDE SEQUENCE [LARGE SCALE GENOMIC DNA]</scope>
    <source>
        <strain evidence="4">cv. DH0086</strain>
    </source>
</reference>
<dbReference type="EMBL" id="CM007381">
    <property type="protein sequence ID" value="ONK81979.1"/>
    <property type="molecule type" value="Genomic_DNA"/>
</dbReference>
<name>A0A5P1FX16_ASPOF</name>
<evidence type="ECO:0000313" key="3">
    <source>
        <dbReference type="EMBL" id="ONK81979.1"/>
    </source>
</evidence>
<dbReference type="GO" id="GO:0006364">
    <property type="term" value="P:rRNA processing"/>
    <property type="evidence" value="ECO:0007669"/>
    <property type="project" value="InterPro"/>
</dbReference>
<evidence type="ECO:0000259" key="2">
    <source>
        <dbReference type="Pfam" id="PF08625"/>
    </source>
</evidence>
<organism evidence="3 4">
    <name type="scientific">Asparagus officinalis</name>
    <name type="common">Garden asparagus</name>
    <dbReference type="NCBI Taxonomy" id="4686"/>
    <lineage>
        <taxon>Eukaryota</taxon>
        <taxon>Viridiplantae</taxon>
        <taxon>Streptophyta</taxon>
        <taxon>Embryophyta</taxon>
        <taxon>Tracheophyta</taxon>
        <taxon>Spermatophyta</taxon>
        <taxon>Magnoliopsida</taxon>
        <taxon>Liliopsida</taxon>
        <taxon>Asparagales</taxon>
        <taxon>Asparagaceae</taxon>
        <taxon>Asparagoideae</taxon>
        <taxon>Asparagus</taxon>
    </lineage>
</organism>
<protein>
    <recommendedName>
        <fullName evidence="2">U3 small nucleolar RNA-associated protein 13 C-terminal domain-containing protein</fullName>
    </recommendedName>
</protein>
<feature type="compositionally biased region" description="Basic and acidic residues" evidence="1">
    <location>
        <begin position="75"/>
        <end position="99"/>
    </location>
</feature>
<evidence type="ECO:0000313" key="4">
    <source>
        <dbReference type="Proteomes" id="UP000243459"/>
    </source>
</evidence>
<dbReference type="AlphaFoldDB" id="A0A5P1FX16"/>
<accession>A0A5P1FX16</accession>